<evidence type="ECO:0000313" key="11">
    <source>
        <dbReference type="EMBL" id="EEA85538.1"/>
    </source>
</evidence>
<dbReference type="OrthoDB" id="1757631at2"/>
<evidence type="ECO:0000256" key="4">
    <source>
        <dbReference type="ARBA" id="ARBA00022475"/>
    </source>
</evidence>
<evidence type="ECO:0000256" key="5">
    <source>
        <dbReference type="ARBA" id="ARBA00022692"/>
    </source>
</evidence>
<evidence type="ECO:0000256" key="6">
    <source>
        <dbReference type="ARBA" id="ARBA00022927"/>
    </source>
</evidence>
<evidence type="ECO:0000256" key="8">
    <source>
        <dbReference type="ARBA" id="ARBA00023010"/>
    </source>
</evidence>
<keyword evidence="4 10" id="KW-1003">Cell membrane</keyword>
<gene>
    <name evidence="11" type="primary">secG</name>
    <name evidence="11" type="ORF">CLOHIR_00843</name>
</gene>
<evidence type="ECO:0000256" key="2">
    <source>
        <dbReference type="ARBA" id="ARBA00008445"/>
    </source>
</evidence>
<name>B6FY92_PEPHT</name>
<dbReference type="GO" id="GO:0005886">
    <property type="term" value="C:plasma membrane"/>
    <property type="evidence" value="ECO:0007669"/>
    <property type="project" value="UniProtKB-SubCell"/>
</dbReference>
<accession>B6FY92</accession>
<dbReference type="STRING" id="500633.CLOHIR_00843"/>
<evidence type="ECO:0000256" key="7">
    <source>
        <dbReference type="ARBA" id="ARBA00022989"/>
    </source>
</evidence>
<feature type="transmembrane region" description="Helical" evidence="10">
    <location>
        <begin position="54"/>
        <end position="72"/>
    </location>
</feature>
<comment type="similarity">
    <text evidence="2 10">Belongs to the SecG family.</text>
</comment>
<dbReference type="PRINTS" id="PR01651">
    <property type="entry name" value="SECGEXPORT"/>
</dbReference>
<keyword evidence="3 10" id="KW-0813">Transport</keyword>
<evidence type="ECO:0000256" key="9">
    <source>
        <dbReference type="ARBA" id="ARBA00023136"/>
    </source>
</evidence>
<dbReference type="GO" id="GO:0015450">
    <property type="term" value="F:protein-transporting ATPase activity"/>
    <property type="evidence" value="ECO:0007669"/>
    <property type="project" value="UniProtKB-UniRule"/>
</dbReference>
<keyword evidence="5 10" id="KW-0812">Transmembrane</keyword>
<dbReference type="InterPro" id="IPR004692">
    <property type="entry name" value="SecG"/>
</dbReference>
<reference evidence="11 12" key="2">
    <citation type="submission" date="2008-10" db="EMBL/GenBank/DDBJ databases">
        <title>Draft genome sequence of Clostridium hiranonis (DSM 13275).</title>
        <authorList>
            <person name="Sudarsanam P."/>
            <person name="Ley R."/>
            <person name="Guruge J."/>
            <person name="Turnbaugh P.J."/>
            <person name="Mahowald M."/>
            <person name="Liep D."/>
            <person name="Gordon J."/>
        </authorList>
    </citation>
    <scope>NUCLEOTIDE SEQUENCE [LARGE SCALE GENOMIC DNA]</scope>
    <source>
        <strain evidence="11 12">DSM 13275</strain>
    </source>
</reference>
<dbReference type="Proteomes" id="UP000003178">
    <property type="component" value="Unassembled WGS sequence"/>
</dbReference>
<keyword evidence="8 10" id="KW-0811">Translocation</keyword>
<keyword evidence="12" id="KW-1185">Reference proteome</keyword>
<dbReference type="GO" id="GO:0009306">
    <property type="term" value="P:protein secretion"/>
    <property type="evidence" value="ECO:0007669"/>
    <property type="project" value="UniProtKB-UniRule"/>
</dbReference>
<evidence type="ECO:0000256" key="1">
    <source>
        <dbReference type="ARBA" id="ARBA00004651"/>
    </source>
</evidence>
<organism evidence="11 12">
    <name type="scientific">Peptacetobacter hiranonis (strain DSM 13275 / JCM 10541 / KCTC 15199 / TO-931)</name>
    <name type="common">Clostridium hiranonis</name>
    <dbReference type="NCBI Taxonomy" id="500633"/>
    <lineage>
        <taxon>Bacteria</taxon>
        <taxon>Bacillati</taxon>
        <taxon>Bacillota</taxon>
        <taxon>Clostridia</taxon>
        <taxon>Peptostreptococcales</taxon>
        <taxon>Peptostreptococcaceae</taxon>
        <taxon>Peptacetobacter</taxon>
    </lineage>
</organism>
<dbReference type="RefSeq" id="WP_006439755.1">
    <property type="nucleotide sequence ID" value="NZ_DS995356.1"/>
</dbReference>
<dbReference type="PANTHER" id="PTHR34182:SF1">
    <property type="entry name" value="PROTEIN-EXPORT MEMBRANE PROTEIN SECG"/>
    <property type="match status" value="1"/>
</dbReference>
<proteinExistence type="inferred from homology"/>
<comment type="function">
    <text evidence="10">Involved in protein export. Participates in an early event of protein translocation.</text>
</comment>
<dbReference type="EMBL" id="ABWP01000032">
    <property type="protein sequence ID" value="EEA85538.1"/>
    <property type="molecule type" value="Genomic_DNA"/>
</dbReference>
<dbReference type="GO" id="GO:0043952">
    <property type="term" value="P:protein transport by the Sec complex"/>
    <property type="evidence" value="ECO:0007669"/>
    <property type="project" value="TreeGrafter"/>
</dbReference>
<dbReference type="NCBIfam" id="TIGR00810">
    <property type="entry name" value="secG"/>
    <property type="match status" value="1"/>
</dbReference>
<dbReference type="PANTHER" id="PTHR34182">
    <property type="entry name" value="PROTEIN-EXPORT MEMBRANE PROTEIN SECG"/>
    <property type="match status" value="1"/>
</dbReference>
<dbReference type="GO" id="GO:0065002">
    <property type="term" value="P:intracellular protein transmembrane transport"/>
    <property type="evidence" value="ECO:0007669"/>
    <property type="project" value="TreeGrafter"/>
</dbReference>
<keyword evidence="9 10" id="KW-0472">Membrane</keyword>
<protein>
    <recommendedName>
        <fullName evidence="10">Protein-export membrane protein SecG</fullName>
    </recommendedName>
</protein>
<reference evidence="11 12" key="1">
    <citation type="submission" date="2008-09" db="EMBL/GenBank/DDBJ databases">
        <authorList>
            <person name="Fulton L."/>
            <person name="Clifton S."/>
            <person name="Fulton B."/>
            <person name="Xu J."/>
            <person name="Minx P."/>
            <person name="Pepin K.H."/>
            <person name="Johnson M."/>
            <person name="Thiruvilangam P."/>
            <person name="Bhonagiri V."/>
            <person name="Nash W.E."/>
            <person name="Mardis E.R."/>
            <person name="Wilson R.K."/>
        </authorList>
    </citation>
    <scope>NUCLEOTIDE SEQUENCE [LARGE SCALE GENOMIC DNA]</scope>
    <source>
        <strain evidence="11 12">DSM 13275</strain>
    </source>
</reference>
<comment type="caution">
    <text evidence="11">The sequence shown here is derived from an EMBL/GenBank/DDBJ whole genome shotgun (WGS) entry which is preliminary data.</text>
</comment>
<dbReference type="Pfam" id="PF03840">
    <property type="entry name" value="SecG"/>
    <property type="match status" value="1"/>
</dbReference>
<dbReference type="AlphaFoldDB" id="B6FY92"/>
<comment type="subcellular location">
    <subcellularLocation>
        <location evidence="1 10">Cell membrane</location>
        <topology evidence="1 10">Multi-pass membrane protein</topology>
    </subcellularLocation>
</comment>
<feature type="transmembrane region" description="Helical" evidence="10">
    <location>
        <begin position="6"/>
        <end position="22"/>
    </location>
</feature>
<dbReference type="eggNOG" id="COG1314">
    <property type="taxonomic scope" value="Bacteria"/>
</dbReference>
<keyword evidence="7 10" id="KW-1133">Transmembrane helix</keyword>
<evidence type="ECO:0000256" key="3">
    <source>
        <dbReference type="ARBA" id="ARBA00022448"/>
    </source>
</evidence>
<keyword evidence="6 10" id="KW-0653">Protein transport</keyword>
<evidence type="ECO:0000313" key="12">
    <source>
        <dbReference type="Proteomes" id="UP000003178"/>
    </source>
</evidence>
<evidence type="ECO:0000256" key="10">
    <source>
        <dbReference type="RuleBase" id="RU365087"/>
    </source>
</evidence>
<sequence>MVNVLMALQVALGIALIIVIMPQENKTAMPSQYGAEGNQTYFKPKGKQAFLNKVTKVVSVLFFLNALALIIVTK</sequence>
<dbReference type="HOGENOM" id="CLU_2772274_0_0_9"/>